<proteinExistence type="inferred from homology"/>
<dbReference type="Proteomes" id="UP000282582">
    <property type="component" value="Unassembled WGS sequence"/>
</dbReference>
<feature type="region of interest" description="Disordered" evidence="5">
    <location>
        <begin position="706"/>
        <end position="753"/>
    </location>
</feature>
<feature type="compositionally biased region" description="Basic residues" evidence="5">
    <location>
        <begin position="855"/>
        <end position="872"/>
    </location>
</feature>
<evidence type="ECO:0000256" key="2">
    <source>
        <dbReference type="ARBA" id="ARBA00022679"/>
    </source>
</evidence>
<sequence>MRLADKPPRMILLLSDTCCCEWTPLCICRQCPTLTIDCPSPLLRHPKPRRPLNARLMSEQYGPGADGSSPRRSHHTSLSTQQPDHHARASSASATTSTSSSPSEHAVGAVNPARVSRARASKRPQHPQTTPLGPPTSLRDAVQPQLSERDSIFATHYMPSTSPVTSPDILPQRDSTDYFGSGGSRDRGMEVSTPPVMSGIGSAAHHKDPPESKMGVRTDARNQSMDTCRPPSRSSLPPQWHRRSLYDLHEIGALPSLAYEHDEDDEGVLNKTTQTKEHASPATPETAAHAHYDPQEMERSAERQQYRSWREGKAKLQGMTIAQSQRRQSKAEIGVDKVVDARMPRPEVNVRSRKASHYLGLFRENEAEEQRQADLQKHRQLQEAQSDSALDEELDEVDGEPYEVPSNTREDIEAVENGNTVTISKKRMAHHLPLELLEEIRNHHHLAPARTRPVAHERKAPAYDGQDIEQDQLPESKAKPEDDEADEEHISSAVYYPHQGLKLEDSPTEAQIAQHKEDKKAQHVEEAVPKKQERLDHVEVSLRSSDGGTSDQLQGEIPATRVPSAPQFENLPAPAMPADKQLPSDSENESDAYVSGYETAASDEETTPTATPHGSLQISHIASTSPSKPKRHRKPPAPIGAVELKPYKHQVGGHTTVYRFSRRAVCKQLNSKENRFYETVEKYHPELLGFMPRYIGVLNVTYRKDAKKRKPTLSESDALSPKGIDIKSKGTNAADLPSRAEALPPPAEQPRVFSHSHQAPTSIPQVIFENNRHLIPDDLFKRPRRSVTPDPLLRTRSSLPQWSDHQSDDEATMANGFRPPLRSSRSVSSWGFTSVNSKLRDHVLREVFAPPPIHRHARRERVQHARSMRRLPKSMQADLTSLEGNLGVEPKSAPDNKSDSLEARKQALKNAIEQHRLSERPGQSVDLGKLMRVESSRDSDGLSRSAEQHDPARDMTAGSSRHHHRRYSGGGLTRKPTSIEGNRGDLEYHEDDAYRADGEDDVFSMDDIKKELPSDKLAQAKQAVEGVARGELMPQSDVPPENMAAPRLDPAIDLDEGEPRNPETSLVQQDERVEHFLLLEDLTAGMQKPCVLDLKMGTRQYGVEATEKKQKSQRRKCKTTTSQELGVRVCGMQVYNVKQQSYIFEDKYFGRDLRAGPEFKEALTRFFFDGIGYNQALKHIPSLLEKITSLDAIIRELPSYRLYASSLLLIYDRGDADEHGKARPPPPTTTTEPPSNPLDTTTTKPAQYHDIKLKIVDFANCVTAETMPETVARKPCPPSHPSDADRGYLRGLRSLRMYFQRIWEELQERKFVERGEGEGMAIQGRDATGVMPMKGWSDSLLGDPGEVSM</sequence>
<reference evidence="6 7" key="1">
    <citation type="journal article" date="2018" name="BMC Genomics">
        <title>Genomic evidence for intraspecific hybridization in a clonal and extremely halotolerant yeast.</title>
        <authorList>
            <person name="Gostincar C."/>
            <person name="Stajich J.E."/>
            <person name="Zupancic J."/>
            <person name="Zalar P."/>
            <person name="Gunde-Cimerman N."/>
        </authorList>
    </citation>
    <scope>NUCLEOTIDE SEQUENCE [LARGE SCALE GENOMIC DNA]</scope>
    <source>
        <strain evidence="6 7">EXF-6654</strain>
    </source>
</reference>
<keyword evidence="2 4" id="KW-0808">Transferase</keyword>
<feature type="compositionally biased region" description="Polar residues" evidence="5">
    <location>
        <begin position="542"/>
        <end position="553"/>
    </location>
</feature>
<comment type="similarity">
    <text evidence="1 4">Belongs to the inositol phosphokinase (IPK) family.</text>
</comment>
<feature type="region of interest" description="Disordered" evidence="5">
    <location>
        <begin position="855"/>
        <end position="875"/>
    </location>
</feature>
<evidence type="ECO:0000313" key="7">
    <source>
        <dbReference type="Proteomes" id="UP000282582"/>
    </source>
</evidence>
<feature type="compositionally biased region" description="Basic and acidic residues" evidence="5">
    <location>
        <begin position="205"/>
        <end position="220"/>
    </location>
</feature>
<dbReference type="VEuPathDB" id="FungiDB:BTJ68_13943"/>
<dbReference type="GO" id="GO:0032958">
    <property type="term" value="P:inositol phosphate biosynthetic process"/>
    <property type="evidence" value="ECO:0007669"/>
    <property type="project" value="InterPro"/>
</dbReference>
<dbReference type="GO" id="GO:0046854">
    <property type="term" value="P:phosphatidylinositol phosphate biosynthetic process"/>
    <property type="evidence" value="ECO:0007669"/>
    <property type="project" value="TreeGrafter"/>
</dbReference>
<evidence type="ECO:0000256" key="3">
    <source>
        <dbReference type="ARBA" id="ARBA00022777"/>
    </source>
</evidence>
<evidence type="ECO:0000313" key="6">
    <source>
        <dbReference type="EMBL" id="RMX83924.1"/>
    </source>
</evidence>
<organism evidence="6 7">
    <name type="scientific">Hortaea werneckii</name>
    <name type="common">Black yeast</name>
    <name type="synonym">Cladosporium werneckii</name>
    <dbReference type="NCBI Taxonomy" id="91943"/>
    <lineage>
        <taxon>Eukaryota</taxon>
        <taxon>Fungi</taxon>
        <taxon>Dikarya</taxon>
        <taxon>Ascomycota</taxon>
        <taxon>Pezizomycotina</taxon>
        <taxon>Dothideomycetes</taxon>
        <taxon>Dothideomycetidae</taxon>
        <taxon>Mycosphaerellales</taxon>
        <taxon>Teratosphaeriaceae</taxon>
        <taxon>Hortaea</taxon>
    </lineage>
</organism>
<name>A0A3M6WZ67_HORWE</name>
<feature type="compositionally biased region" description="Basic and acidic residues" evidence="5">
    <location>
        <begin position="934"/>
        <end position="953"/>
    </location>
</feature>
<dbReference type="SUPFAM" id="SSF56104">
    <property type="entry name" value="SAICAR synthase-like"/>
    <property type="match status" value="1"/>
</dbReference>
<dbReference type="GO" id="GO:0005737">
    <property type="term" value="C:cytoplasm"/>
    <property type="evidence" value="ECO:0007669"/>
    <property type="project" value="TreeGrafter"/>
</dbReference>
<feature type="region of interest" description="Disordered" evidence="5">
    <location>
        <begin position="1217"/>
        <end position="1243"/>
    </location>
</feature>
<feature type="region of interest" description="Disordered" evidence="5">
    <location>
        <begin position="370"/>
        <end position="409"/>
    </location>
</feature>
<feature type="compositionally biased region" description="Polar residues" evidence="5">
    <location>
        <begin position="607"/>
        <end position="622"/>
    </location>
</feature>
<accession>A0A3M6WZ67</accession>
<feature type="compositionally biased region" description="Low complexity" evidence="5">
    <location>
        <begin position="89"/>
        <end position="101"/>
    </location>
</feature>
<feature type="compositionally biased region" description="Basic and acidic residues" evidence="5">
    <location>
        <begin position="370"/>
        <end position="381"/>
    </location>
</feature>
<comment type="caution">
    <text evidence="6">The sequence shown here is derived from an EMBL/GenBank/DDBJ whole genome shotgun (WGS) entry which is preliminary data.</text>
</comment>
<protein>
    <recommendedName>
        <fullName evidence="4">Kinase</fullName>
        <ecNumber evidence="4">2.7.-.-</ecNumber>
    </recommendedName>
</protein>
<dbReference type="EMBL" id="QWIK01002691">
    <property type="protein sequence ID" value="RMX83924.1"/>
    <property type="molecule type" value="Genomic_DNA"/>
</dbReference>
<dbReference type="InterPro" id="IPR038286">
    <property type="entry name" value="IPK_sf"/>
</dbReference>
<feature type="region of interest" description="Disordered" evidence="5">
    <location>
        <begin position="781"/>
        <end position="829"/>
    </location>
</feature>
<feature type="compositionally biased region" description="Polar residues" evidence="5">
    <location>
        <begin position="221"/>
        <end position="237"/>
    </location>
</feature>
<evidence type="ECO:0000256" key="4">
    <source>
        <dbReference type="RuleBase" id="RU363090"/>
    </source>
</evidence>
<feature type="compositionally biased region" description="Acidic residues" evidence="5">
    <location>
        <begin position="389"/>
        <end position="401"/>
    </location>
</feature>
<dbReference type="PANTHER" id="PTHR12400">
    <property type="entry name" value="INOSITOL POLYPHOSPHATE KINASE"/>
    <property type="match status" value="1"/>
</dbReference>
<evidence type="ECO:0000256" key="5">
    <source>
        <dbReference type="SAM" id="MobiDB-lite"/>
    </source>
</evidence>
<dbReference type="Pfam" id="PF03770">
    <property type="entry name" value="IPK"/>
    <property type="match status" value="1"/>
</dbReference>
<dbReference type="Gene3D" id="3.30.470.160">
    <property type="entry name" value="Inositol polyphosphate kinase"/>
    <property type="match status" value="1"/>
</dbReference>
<feature type="region of interest" description="Disordered" evidence="5">
    <location>
        <begin position="200"/>
        <end position="239"/>
    </location>
</feature>
<evidence type="ECO:0000256" key="1">
    <source>
        <dbReference type="ARBA" id="ARBA00007374"/>
    </source>
</evidence>
<dbReference type="GO" id="GO:0005634">
    <property type="term" value="C:nucleus"/>
    <property type="evidence" value="ECO:0007669"/>
    <property type="project" value="TreeGrafter"/>
</dbReference>
<feature type="compositionally biased region" description="Polar residues" evidence="5">
    <location>
        <begin position="795"/>
        <end position="804"/>
    </location>
</feature>
<feature type="compositionally biased region" description="Basic and acidic residues" evidence="5">
    <location>
        <begin position="514"/>
        <end position="540"/>
    </location>
</feature>
<feature type="region of interest" description="Disordered" evidence="5">
    <location>
        <begin position="462"/>
        <end position="640"/>
    </location>
</feature>
<dbReference type="GO" id="GO:0000824">
    <property type="term" value="F:inositol-1,4,5,6-tetrakisphosphate 3-kinase activity"/>
    <property type="evidence" value="ECO:0007669"/>
    <property type="project" value="TreeGrafter"/>
</dbReference>
<feature type="region of interest" description="Disordered" evidence="5">
    <location>
        <begin position="58"/>
        <end position="144"/>
    </location>
</feature>
<feature type="region of interest" description="Disordered" evidence="5">
    <location>
        <begin position="273"/>
        <end position="302"/>
    </location>
</feature>
<dbReference type="EC" id="2.7.-.-" evidence="4"/>
<feature type="compositionally biased region" description="Basic and acidic residues" evidence="5">
    <location>
        <begin position="288"/>
        <end position="302"/>
    </location>
</feature>
<feature type="compositionally biased region" description="Basic residues" evidence="5">
    <location>
        <begin position="116"/>
        <end position="125"/>
    </location>
</feature>
<dbReference type="InterPro" id="IPR005522">
    <property type="entry name" value="IPK"/>
</dbReference>
<dbReference type="PANTHER" id="PTHR12400:SF21">
    <property type="entry name" value="KINASE"/>
    <property type="match status" value="1"/>
</dbReference>
<gene>
    <name evidence="6" type="ORF">D0868_15574</name>
</gene>
<dbReference type="GO" id="GO:0008440">
    <property type="term" value="F:inositol-1,4,5-trisphosphate 3-kinase activity"/>
    <property type="evidence" value="ECO:0007669"/>
    <property type="project" value="TreeGrafter"/>
</dbReference>
<keyword evidence="3 4" id="KW-0418">Kinase</keyword>
<feature type="region of interest" description="Disordered" evidence="5">
    <location>
        <begin position="934"/>
        <end position="989"/>
    </location>
</feature>